<dbReference type="AlphaFoldDB" id="A0A9Q9JDT6"/>
<accession>A0A9Q9JDT6</accession>
<dbReference type="PANTHER" id="PTHR38096">
    <property type="entry name" value="ENTEROBACTIN SYNTHASE COMPONENT D"/>
    <property type="match status" value="1"/>
</dbReference>
<keyword evidence="6" id="KW-0808">Transferase</keyword>
<evidence type="ECO:0000256" key="5">
    <source>
        <dbReference type="ARBA" id="ARBA00019087"/>
    </source>
</evidence>
<dbReference type="InterPro" id="IPR041354">
    <property type="entry name" value="4PPT_N"/>
</dbReference>
<dbReference type="Proteomes" id="UP001064206">
    <property type="component" value="Chromosome"/>
</dbReference>
<comment type="catalytic activity">
    <reaction evidence="10">
        <text>apo-[aryl-carrier protein] + CoA = holo-[aryl-carrier protein] + adenosine 3',5'-bisphosphate + H(+)</text>
        <dbReference type="Rhea" id="RHEA:48404"/>
        <dbReference type="Rhea" id="RHEA-COMP:15903"/>
        <dbReference type="Rhea" id="RHEA-COMP:17557"/>
        <dbReference type="ChEBI" id="CHEBI:15378"/>
        <dbReference type="ChEBI" id="CHEBI:29999"/>
        <dbReference type="ChEBI" id="CHEBI:57287"/>
        <dbReference type="ChEBI" id="CHEBI:58343"/>
        <dbReference type="ChEBI" id="CHEBI:64479"/>
    </reaction>
</comment>
<comment type="subunit">
    <text evidence="4">EntB, EntD, EntE, and EntF form a multienzyme complex called enterobactin synthase.</text>
</comment>
<reference evidence="16" key="1">
    <citation type="submission" date="2022-09" db="EMBL/GenBank/DDBJ databases">
        <title>Multidrug resistance Raoultella ornithinolytica Strain MQB_Silv_108.</title>
        <authorList>
            <person name="Quintela-Baluja M."/>
        </authorList>
    </citation>
    <scope>NUCLEOTIDE SEQUENCE</scope>
    <source>
        <strain evidence="16">MQB_Silv_108</strain>
    </source>
</reference>
<evidence type="ECO:0000256" key="7">
    <source>
        <dbReference type="ARBA" id="ARBA00023191"/>
    </source>
</evidence>
<feature type="binding site" evidence="12">
    <location>
        <begin position="89"/>
        <end position="90"/>
    </location>
    <ligand>
        <name>CoA</name>
        <dbReference type="ChEBI" id="CHEBI:57287"/>
    </ligand>
</feature>
<keyword evidence="16" id="KW-0436">Ligase</keyword>
<feature type="domain" description="4'-phosphopantetheinyl transferase N-terminal" evidence="15">
    <location>
        <begin position="36"/>
        <end position="100"/>
    </location>
</feature>
<evidence type="ECO:0000256" key="8">
    <source>
        <dbReference type="ARBA" id="ARBA00029894"/>
    </source>
</evidence>
<protein>
    <recommendedName>
        <fullName evidence="5">Enterobactin synthase component D</fullName>
    </recommendedName>
    <alternativeName>
        <fullName evidence="8">4'-phosphopantetheinyl transferase EntD</fullName>
    </alternativeName>
    <alternativeName>
        <fullName evidence="9">Enterochelin synthase D</fullName>
    </alternativeName>
</protein>
<evidence type="ECO:0000256" key="10">
    <source>
        <dbReference type="ARBA" id="ARBA00049176"/>
    </source>
</evidence>
<organism evidence="16 17">
    <name type="scientific">Raoultella ornithinolytica</name>
    <name type="common">Klebsiella ornithinolytica</name>
    <dbReference type="NCBI Taxonomy" id="54291"/>
    <lineage>
        <taxon>Bacteria</taxon>
        <taxon>Pseudomonadati</taxon>
        <taxon>Pseudomonadota</taxon>
        <taxon>Gammaproteobacteria</taxon>
        <taxon>Enterobacterales</taxon>
        <taxon>Enterobacteriaceae</taxon>
        <taxon>Klebsiella/Raoultella group</taxon>
        <taxon>Raoultella</taxon>
    </lineage>
</organism>
<evidence type="ECO:0000256" key="13">
    <source>
        <dbReference type="PIRSR" id="PIRSR603542-2"/>
    </source>
</evidence>
<dbReference type="PRINTS" id="PR01399">
    <property type="entry name" value="ENTSNTHTASED"/>
</dbReference>
<feature type="binding site" evidence="12">
    <location>
        <position position="152"/>
    </location>
    <ligand>
        <name>CoA</name>
        <dbReference type="ChEBI" id="CHEBI:57287"/>
    </ligand>
</feature>
<dbReference type="NCBIfam" id="NF007604">
    <property type="entry name" value="PRK10251.1"/>
    <property type="match status" value="1"/>
</dbReference>
<dbReference type="GO" id="GO:0016874">
    <property type="term" value="F:ligase activity"/>
    <property type="evidence" value="ECO:0007669"/>
    <property type="project" value="UniProtKB-KW"/>
</dbReference>
<dbReference type="Pfam" id="PF17837">
    <property type="entry name" value="4PPT_N"/>
    <property type="match status" value="1"/>
</dbReference>
<evidence type="ECO:0000256" key="11">
    <source>
        <dbReference type="ARBA" id="ARBA00049191"/>
    </source>
</evidence>
<evidence type="ECO:0000256" key="2">
    <source>
        <dbReference type="ARBA" id="ARBA00004993"/>
    </source>
</evidence>
<dbReference type="InterPro" id="IPR037143">
    <property type="entry name" value="4-PPantetheinyl_Trfase_dom_sf"/>
</dbReference>
<keyword evidence="7" id="KW-0259">Enterobactin biosynthesis</keyword>
<dbReference type="GO" id="GO:0008897">
    <property type="term" value="F:holo-[acyl-carrier-protein] synthase activity"/>
    <property type="evidence" value="ECO:0007669"/>
    <property type="project" value="InterPro"/>
</dbReference>
<evidence type="ECO:0000259" key="15">
    <source>
        <dbReference type="Pfam" id="PF17837"/>
    </source>
</evidence>
<dbReference type="GO" id="GO:0000287">
    <property type="term" value="F:magnesium ion binding"/>
    <property type="evidence" value="ECO:0007669"/>
    <property type="project" value="InterPro"/>
</dbReference>
<feature type="binding site" evidence="12">
    <location>
        <position position="156"/>
    </location>
    <ligand>
        <name>CoA</name>
        <dbReference type="ChEBI" id="CHEBI:57287"/>
    </ligand>
</feature>
<feature type="binding site" evidence="13">
    <location>
        <position position="108"/>
    </location>
    <ligand>
        <name>Mg(2+)</name>
        <dbReference type="ChEBI" id="CHEBI:18420"/>
    </ligand>
</feature>
<dbReference type="RefSeq" id="WP_015584931.1">
    <property type="nucleotide sequence ID" value="NZ_ABDFAB020000005.1"/>
</dbReference>
<dbReference type="SUPFAM" id="SSF56214">
    <property type="entry name" value="4'-phosphopantetheinyl transferase"/>
    <property type="match status" value="1"/>
</dbReference>
<keyword evidence="13" id="KW-0479">Metal-binding</keyword>
<feature type="binding site" evidence="13">
    <location>
        <position position="109"/>
    </location>
    <ligand>
        <name>Mg(2+)</name>
        <dbReference type="ChEBI" id="CHEBI:18420"/>
    </ligand>
</feature>
<dbReference type="InterPro" id="IPR008278">
    <property type="entry name" value="4-PPantetheinyl_Trfase_dom"/>
</dbReference>
<evidence type="ECO:0000256" key="1">
    <source>
        <dbReference type="ARBA" id="ARBA00003937"/>
    </source>
</evidence>
<dbReference type="PANTHER" id="PTHR38096:SF1">
    <property type="entry name" value="ENTEROBACTIN SYNTHASE COMPONENT D"/>
    <property type="match status" value="1"/>
</dbReference>
<dbReference type="Pfam" id="PF01648">
    <property type="entry name" value="ACPS"/>
    <property type="match status" value="1"/>
</dbReference>
<evidence type="ECO:0000256" key="12">
    <source>
        <dbReference type="PIRSR" id="PIRSR603542-1"/>
    </source>
</evidence>
<dbReference type="EMBL" id="CP104450">
    <property type="protein sequence ID" value="UXE36943.1"/>
    <property type="molecule type" value="Genomic_DNA"/>
</dbReference>
<evidence type="ECO:0000259" key="14">
    <source>
        <dbReference type="Pfam" id="PF01648"/>
    </source>
</evidence>
<feature type="binding site" evidence="12">
    <location>
        <position position="107"/>
    </location>
    <ligand>
        <name>CoA</name>
        <dbReference type="ChEBI" id="CHEBI:57287"/>
    </ligand>
</feature>
<evidence type="ECO:0000313" key="16">
    <source>
        <dbReference type="EMBL" id="UXE36943.1"/>
    </source>
</evidence>
<proteinExistence type="inferred from homology"/>
<keyword evidence="13" id="KW-0460">Magnesium</keyword>
<dbReference type="InterPro" id="IPR003542">
    <property type="entry name" value="Enbac_synth_compD-like"/>
</dbReference>
<comment type="similarity">
    <text evidence="3">Belongs to the P-Pant transferase superfamily. EntD family.</text>
</comment>
<feature type="binding site" evidence="12">
    <location>
        <position position="54"/>
    </location>
    <ligand>
        <name>CoA</name>
        <dbReference type="ChEBI" id="CHEBI:57287"/>
    </ligand>
</feature>
<comment type="pathway">
    <text evidence="2">Siderophore biosynthesis; enterobactin biosynthesis.</text>
</comment>
<dbReference type="GO" id="GO:0009239">
    <property type="term" value="P:enterobactin biosynthetic process"/>
    <property type="evidence" value="ECO:0007669"/>
    <property type="project" value="UniProtKB-KW"/>
</dbReference>
<sequence length="211" mass="23211">MQTTHSTFLFAGHRLHQIDFDPATFAPHDILWLSHHPQIEHCGRKRQMEHLAGRIAAACALKAVGVKGVPGTGDQRQPLWPAPWSGSISHCDTRALAVVAARPVGIDIENVLTLALAEELESSIISPAERGVLKASGLPFELALTLAFSAKESGFKALPLAQQAGTGFMHFRITDIQGEVITLWTARQVFQVHWMVDEPYVITLCQTQHRQ</sequence>
<dbReference type="Gene3D" id="3.90.470.20">
    <property type="entry name" value="4'-phosphopantetheinyl transferase domain"/>
    <property type="match status" value="1"/>
</dbReference>
<dbReference type="GO" id="GO:0005886">
    <property type="term" value="C:plasma membrane"/>
    <property type="evidence" value="ECO:0007669"/>
    <property type="project" value="TreeGrafter"/>
</dbReference>
<evidence type="ECO:0000256" key="4">
    <source>
        <dbReference type="ARBA" id="ARBA00011503"/>
    </source>
</evidence>
<evidence type="ECO:0000256" key="9">
    <source>
        <dbReference type="ARBA" id="ARBA00031996"/>
    </source>
</evidence>
<feature type="binding site" evidence="13">
    <location>
        <position position="107"/>
    </location>
    <ligand>
        <name>Mg(2+)</name>
        <dbReference type="ChEBI" id="CHEBI:18420"/>
    </ligand>
</feature>
<name>A0A9Q9JDT6_RAOOR</name>
<feature type="binding site" evidence="12">
    <location>
        <position position="46"/>
    </location>
    <ligand>
        <name>CoA</name>
        <dbReference type="ChEBI" id="CHEBI:57287"/>
    </ligand>
</feature>
<comment type="cofactor">
    <cofactor evidence="13">
        <name>Mg(2+)</name>
        <dbReference type="ChEBI" id="CHEBI:18420"/>
    </cofactor>
</comment>
<feature type="domain" description="4'-phosphopantetheinyl transferase" evidence="14">
    <location>
        <begin position="103"/>
        <end position="205"/>
    </location>
</feature>
<evidence type="ECO:0000256" key="3">
    <source>
        <dbReference type="ARBA" id="ARBA00008342"/>
    </source>
</evidence>
<comment type="function">
    <text evidence="1">Involved in the biosynthesis of the siderophore enterobactin (enterochelin), which is a macrocyclic trimeric lactone of N-(2,3-dihydroxybenzoyl)-serine. The serine trilactone serves as a scaffolding for the three catechol functionalities that provide hexadentate coordination for the tightly ligated iron(2+) atoms. Plays an essential role in the assembly of the enterobactin by catalyzing the transfer of the 4'-phosphopantetheine (Ppant) moiety from coenzyme A to the apo-domains of both EntB (ArCP domain) and EntF (PCP domain) to yield their holo-forms which make them competent for the activation of 2,3-dihydroxybenzoate (DHB) and L-serine, respectively.</text>
</comment>
<dbReference type="GO" id="GO:0009366">
    <property type="term" value="C:enterobactin synthetase complex"/>
    <property type="evidence" value="ECO:0007669"/>
    <property type="project" value="InterPro"/>
</dbReference>
<evidence type="ECO:0000313" key="17">
    <source>
        <dbReference type="Proteomes" id="UP001064206"/>
    </source>
</evidence>
<comment type="catalytic activity">
    <reaction evidence="11">
        <text>apo-[peptidyl-carrier protein] + CoA = holo-[peptidyl-carrier protein] + adenosine 3',5'-bisphosphate + H(+)</text>
        <dbReference type="Rhea" id="RHEA:46228"/>
        <dbReference type="Rhea" id="RHEA-COMP:11479"/>
        <dbReference type="Rhea" id="RHEA-COMP:11480"/>
        <dbReference type="ChEBI" id="CHEBI:15378"/>
        <dbReference type="ChEBI" id="CHEBI:29999"/>
        <dbReference type="ChEBI" id="CHEBI:57287"/>
        <dbReference type="ChEBI" id="CHEBI:58343"/>
        <dbReference type="ChEBI" id="CHEBI:64479"/>
    </reaction>
</comment>
<evidence type="ECO:0000256" key="6">
    <source>
        <dbReference type="ARBA" id="ARBA00022679"/>
    </source>
</evidence>
<gene>
    <name evidence="16" type="primary">entD</name>
    <name evidence="16" type="ORF">N2J37_20765</name>
</gene>